<dbReference type="PANTHER" id="PTHR43649:SF33">
    <property type="entry name" value="POLYGALACTURONAN_RHAMNOGALACTURONAN-BINDING PROTEIN YTCQ"/>
    <property type="match status" value="1"/>
</dbReference>
<evidence type="ECO:0000313" key="3">
    <source>
        <dbReference type="EMBL" id="TNJ64991.1"/>
    </source>
</evidence>
<dbReference type="Gene3D" id="3.40.190.10">
    <property type="entry name" value="Periplasmic binding protein-like II"/>
    <property type="match status" value="2"/>
</dbReference>
<evidence type="ECO:0000256" key="2">
    <source>
        <dbReference type="SAM" id="SignalP"/>
    </source>
</evidence>
<dbReference type="PANTHER" id="PTHR43649">
    <property type="entry name" value="ARABINOSE-BINDING PROTEIN-RELATED"/>
    <property type="match status" value="1"/>
</dbReference>
<dbReference type="PROSITE" id="PS51257">
    <property type="entry name" value="PROKAR_LIPOPROTEIN"/>
    <property type="match status" value="1"/>
</dbReference>
<name>A0A5C4T7K6_9BACL</name>
<dbReference type="InterPro" id="IPR050490">
    <property type="entry name" value="Bact_solute-bd_prot1"/>
</dbReference>
<dbReference type="EMBL" id="VDCQ01000023">
    <property type="protein sequence ID" value="TNJ64991.1"/>
    <property type="molecule type" value="Genomic_DNA"/>
</dbReference>
<keyword evidence="4" id="KW-1185">Reference proteome</keyword>
<protein>
    <submittedName>
        <fullName evidence="3">Extracellular solute-binding protein</fullName>
    </submittedName>
</protein>
<sequence length="532" mass="59877">MFGMRKQRAAWLTALTAVALLAGGCTKADKSGIGEGNGTEPALELSWFIDGDAGSLLPDKPEDDFVKKAIEQKFNVRLKVQSYPAGADYDNKLTVALASGNSPDLFIASGILSQKLVQDGLIAKMAPFVSKATMPNYYKFWNTNESEMKSYQVEGDFYRAPLPYKKTLELAYYIRKDWLDKFSLPVPKTYDEMLEAMRKFSYDDPDGNGKKDTYGFTTNGNGKSLALAFPQWRKNGLYAGYFVENDQFFDTQTDPRVAKVVDDTLQMIKDGLVDPDWFLNKAEQVTDKAVQGRVGIVYSADVNFALDSSPNSVQNKTKALNPKADWVPFNPYPDKPFWTENEAGYPFLFSKRTAEQNPAKIRKTVEILDWLAGEEGFLLTRYGLNGKHYTKEGSKLTLNKEAYLKEIVQKGNFLSIYDFFSPPAPETFGLAVYDPDQTPRDREILSFIRSGFKYVPSVGASTTPPPGVNLGEMRTKMSEYHARMLFEDKSSSNWPKYREEIMIKYKAKDIFEAYASQIGEARGKKITFNAGN</sequence>
<gene>
    <name evidence="3" type="ORF">FE784_17495</name>
</gene>
<evidence type="ECO:0000313" key="4">
    <source>
        <dbReference type="Proteomes" id="UP000307943"/>
    </source>
</evidence>
<dbReference type="Proteomes" id="UP000307943">
    <property type="component" value="Unassembled WGS sequence"/>
</dbReference>
<accession>A0A5C4T7K6</accession>
<comment type="caution">
    <text evidence="3">The sequence shown here is derived from an EMBL/GenBank/DDBJ whole genome shotgun (WGS) entry which is preliminary data.</text>
</comment>
<organism evidence="3 4">
    <name type="scientific">Paenibacillus hemerocallicola</name>
    <dbReference type="NCBI Taxonomy" id="1172614"/>
    <lineage>
        <taxon>Bacteria</taxon>
        <taxon>Bacillati</taxon>
        <taxon>Bacillota</taxon>
        <taxon>Bacilli</taxon>
        <taxon>Bacillales</taxon>
        <taxon>Paenibacillaceae</taxon>
        <taxon>Paenibacillus</taxon>
    </lineage>
</organism>
<proteinExistence type="predicted"/>
<dbReference type="AlphaFoldDB" id="A0A5C4T7K6"/>
<feature type="signal peptide" evidence="2">
    <location>
        <begin position="1"/>
        <end position="27"/>
    </location>
</feature>
<keyword evidence="1 2" id="KW-0732">Signal</keyword>
<feature type="chain" id="PRO_5038547115" evidence="2">
    <location>
        <begin position="28"/>
        <end position="532"/>
    </location>
</feature>
<reference evidence="3 4" key="1">
    <citation type="submission" date="2019-05" db="EMBL/GenBank/DDBJ databases">
        <title>We sequenced the genome of Paenibacillus hemerocallicola KCTC 33185 for further insight into its adaptation and study the phylogeny of Paenibacillus.</title>
        <authorList>
            <person name="Narsing Rao M.P."/>
        </authorList>
    </citation>
    <scope>NUCLEOTIDE SEQUENCE [LARGE SCALE GENOMIC DNA]</scope>
    <source>
        <strain evidence="3 4">KCTC 33185</strain>
    </source>
</reference>
<evidence type="ECO:0000256" key="1">
    <source>
        <dbReference type="ARBA" id="ARBA00022729"/>
    </source>
</evidence>
<dbReference type="SUPFAM" id="SSF53850">
    <property type="entry name" value="Periplasmic binding protein-like II"/>
    <property type="match status" value="1"/>
</dbReference>
<dbReference type="OrthoDB" id="9787283at2"/>